<reference evidence="2" key="1">
    <citation type="journal article" date="2019" name="Int. J. Syst. Evol. Microbiol.">
        <title>The Global Catalogue of Microorganisms (GCM) 10K type strain sequencing project: providing services to taxonomists for standard genome sequencing and annotation.</title>
        <authorList>
            <consortium name="The Broad Institute Genomics Platform"/>
            <consortium name="The Broad Institute Genome Sequencing Center for Infectious Disease"/>
            <person name="Wu L."/>
            <person name="Ma J."/>
        </authorList>
    </citation>
    <scope>NUCLEOTIDE SEQUENCE [LARGE SCALE GENOMIC DNA]</scope>
    <source>
        <strain evidence="2">CGMCC 1.12482</strain>
    </source>
</reference>
<comment type="caution">
    <text evidence="1">The sequence shown here is derived from an EMBL/GenBank/DDBJ whole genome shotgun (WGS) entry which is preliminary data.</text>
</comment>
<gene>
    <name evidence="1" type="ORF">GCM10007418_33310</name>
</gene>
<protein>
    <submittedName>
        <fullName evidence="1">Uncharacterized protein</fullName>
    </submittedName>
</protein>
<sequence>MIETDKGGCRVRAAAAQAAAHGQGLVEADICAQFAAAGLLKKACSADDQVVLGRDAGQGAVKDKAAVCPEPEMQGVASVHELKDSLQCVVAIWSSPGDVQEQIELGWRRQAQLAGK</sequence>
<dbReference type="Proteomes" id="UP000638188">
    <property type="component" value="Unassembled WGS sequence"/>
</dbReference>
<evidence type="ECO:0000313" key="1">
    <source>
        <dbReference type="EMBL" id="GGD11642.1"/>
    </source>
</evidence>
<dbReference type="EMBL" id="BMFF01000009">
    <property type="protein sequence ID" value="GGD11642.1"/>
    <property type="molecule type" value="Genomic_DNA"/>
</dbReference>
<name>A0ABQ1Q451_9GAMM</name>
<organism evidence="1 2">
    <name type="scientific">Halopseudomonas salina</name>
    <dbReference type="NCBI Taxonomy" id="1323744"/>
    <lineage>
        <taxon>Bacteria</taxon>
        <taxon>Pseudomonadati</taxon>
        <taxon>Pseudomonadota</taxon>
        <taxon>Gammaproteobacteria</taxon>
        <taxon>Pseudomonadales</taxon>
        <taxon>Pseudomonadaceae</taxon>
        <taxon>Halopseudomonas</taxon>
    </lineage>
</organism>
<evidence type="ECO:0000313" key="2">
    <source>
        <dbReference type="Proteomes" id="UP000638188"/>
    </source>
</evidence>
<accession>A0ABQ1Q451</accession>
<proteinExistence type="predicted"/>
<keyword evidence="2" id="KW-1185">Reference proteome</keyword>